<dbReference type="InterPro" id="IPR013154">
    <property type="entry name" value="ADH-like_N"/>
</dbReference>
<dbReference type="PANTHER" id="PTHR48106">
    <property type="entry name" value="QUINONE OXIDOREDUCTASE PIG3-RELATED"/>
    <property type="match status" value="1"/>
</dbReference>
<evidence type="ECO:0000256" key="2">
    <source>
        <dbReference type="ARBA" id="ARBA00023002"/>
    </source>
</evidence>
<dbReference type="GO" id="GO:0035925">
    <property type="term" value="F:mRNA 3'-UTR AU-rich region binding"/>
    <property type="evidence" value="ECO:0007669"/>
    <property type="project" value="TreeGrafter"/>
</dbReference>
<dbReference type="CDD" id="cd05286">
    <property type="entry name" value="QOR2"/>
    <property type="match status" value="1"/>
</dbReference>
<organism evidence="4 5">
    <name type="scientific">Candidatus Raskinella chloraquaticus</name>
    <dbReference type="NCBI Taxonomy" id="1951219"/>
    <lineage>
        <taxon>Bacteria</taxon>
        <taxon>Pseudomonadati</taxon>
        <taxon>Pseudomonadota</taxon>
        <taxon>Alphaproteobacteria</taxon>
        <taxon>Hyphomicrobiales</taxon>
        <taxon>Phreatobacteraceae</taxon>
        <taxon>Candidatus Raskinella</taxon>
    </lineage>
</organism>
<dbReference type="FunFam" id="3.40.50.720:FF:000053">
    <property type="entry name" value="Quinone oxidoreductase 1"/>
    <property type="match status" value="1"/>
</dbReference>
<dbReference type="Pfam" id="PF00107">
    <property type="entry name" value="ADH_zinc_N"/>
    <property type="match status" value="1"/>
</dbReference>
<dbReference type="AlphaFoldDB" id="A0A1W9HRD2"/>
<feature type="domain" description="Enoyl reductase (ER)" evidence="3">
    <location>
        <begin position="11"/>
        <end position="321"/>
    </location>
</feature>
<accession>A0A1W9HRD2</accession>
<dbReference type="GO" id="GO:0003960">
    <property type="term" value="F:quinone reductase (NADPH) activity"/>
    <property type="evidence" value="ECO:0007669"/>
    <property type="project" value="InterPro"/>
</dbReference>
<name>A0A1W9HRD2_9HYPH</name>
<dbReference type="InterPro" id="IPR020843">
    <property type="entry name" value="ER"/>
</dbReference>
<protein>
    <submittedName>
        <fullName evidence="4">Quinone oxidoreductase</fullName>
    </submittedName>
</protein>
<evidence type="ECO:0000259" key="3">
    <source>
        <dbReference type="SMART" id="SM00829"/>
    </source>
</evidence>
<evidence type="ECO:0000313" key="5">
    <source>
        <dbReference type="Proteomes" id="UP000192872"/>
    </source>
</evidence>
<evidence type="ECO:0000313" key="4">
    <source>
        <dbReference type="EMBL" id="OQW50020.1"/>
    </source>
</evidence>
<dbReference type="RefSeq" id="WP_376800015.1">
    <property type="nucleotide sequence ID" value="NZ_DBNB01000007.1"/>
</dbReference>
<dbReference type="SUPFAM" id="SSF50129">
    <property type="entry name" value="GroES-like"/>
    <property type="match status" value="1"/>
</dbReference>
<dbReference type="GO" id="GO:0005829">
    <property type="term" value="C:cytosol"/>
    <property type="evidence" value="ECO:0007669"/>
    <property type="project" value="TreeGrafter"/>
</dbReference>
<dbReference type="PANTHER" id="PTHR48106:SF13">
    <property type="entry name" value="QUINONE OXIDOREDUCTASE-RELATED"/>
    <property type="match status" value="1"/>
</dbReference>
<keyword evidence="2" id="KW-0560">Oxidoreductase</keyword>
<dbReference type="InterPro" id="IPR011032">
    <property type="entry name" value="GroES-like_sf"/>
</dbReference>
<dbReference type="Pfam" id="PF08240">
    <property type="entry name" value="ADH_N"/>
    <property type="match status" value="1"/>
</dbReference>
<dbReference type="SUPFAM" id="SSF51735">
    <property type="entry name" value="NAD(P)-binding Rossmann-fold domains"/>
    <property type="match status" value="1"/>
</dbReference>
<dbReference type="Gene3D" id="3.40.50.720">
    <property type="entry name" value="NAD(P)-binding Rossmann-like Domain"/>
    <property type="match status" value="1"/>
</dbReference>
<dbReference type="GO" id="GO:0008270">
    <property type="term" value="F:zinc ion binding"/>
    <property type="evidence" value="ECO:0007669"/>
    <property type="project" value="InterPro"/>
</dbReference>
<dbReference type="EMBL" id="LWDL01000028">
    <property type="protein sequence ID" value="OQW50020.1"/>
    <property type="molecule type" value="Genomic_DNA"/>
</dbReference>
<dbReference type="Proteomes" id="UP000192872">
    <property type="component" value="Unassembled WGS sequence"/>
</dbReference>
<dbReference type="InterPro" id="IPR036291">
    <property type="entry name" value="NAD(P)-bd_dom_sf"/>
</dbReference>
<reference evidence="4 5" key="1">
    <citation type="journal article" date="2017" name="Water Res.">
        <title>Comammox in drinking water systems.</title>
        <authorList>
            <person name="Wang Y."/>
            <person name="Ma L."/>
            <person name="Mao Y."/>
            <person name="Jiang X."/>
            <person name="Xia Y."/>
            <person name="Yu K."/>
            <person name="Li B."/>
            <person name="Zhang T."/>
        </authorList>
    </citation>
    <scope>NUCLEOTIDE SEQUENCE [LARGE SCALE GENOMIC DNA]</scope>
    <source>
        <strain evidence="4">SG_bin8</strain>
    </source>
</reference>
<comment type="caution">
    <text evidence="4">The sequence shown here is derived from an EMBL/GenBank/DDBJ whole genome shotgun (WGS) entry which is preliminary data.</text>
</comment>
<dbReference type="SMART" id="SM00829">
    <property type="entry name" value="PKS_ER"/>
    <property type="match status" value="1"/>
</dbReference>
<evidence type="ECO:0000256" key="1">
    <source>
        <dbReference type="ARBA" id="ARBA00022857"/>
    </source>
</evidence>
<keyword evidence="1" id="KW-0521">NADP</keyword>
<dbReference type="GO" id="GO:0070402">
    <property type="term" value="F:NADPH binding"/>
    <property type="evidence" value="ECO:0007669"/>
    <property type="project" value="TreeGrafter"/>
</dbReference>
<dbReference type="InterPro" id="IPR013149">
    <property type="entry name" value="ADH-like_C"/>
</dbReference>
<dbReference type="STRING" id="1827387.A4S15_13740"/>
<sequence>MVKAIRIQKPGTADQMKLEEVVLGAPKAGEVLVRHTAIGVNFIDIYHRSGAYPLTMPHGIGMEAVGVVEAIGKGVSDFKIGERVGHTGGPPGSYAEKCLYKADRLIKLPKSVPDKIAATLMLKGMTARYLLRQTYKVQKGDFVLVHAAAGGMGLLLCQWAKALGAKVIGTTSSPAKMALAKKNGCAFPINYTKEDFVKKVMLITKGKGVQVVYDGVGKDTFLKSMECLDTRGHLVCFGAASGQPAPFALAALGPKSLFVTRPSLFNYVLTRADLVANAKEVFKAYETGMFKVQKPKEYKLAQAAQAHKDLAGRKTTGPSILIP</sequence>
<gene>
    <name evidence="4" type="ORF">A4S15_13740</name>
</gene>
<dbReference type="PROSITE" id="PS01162">
    <property type="entry name" value="QOR_ZETA_CRYSTAL"/>
    <property type="match status" value="1"/>
</dbReference>
<proteinExistence type="predicted"/>
<dbReference type="InterPro" id="IPR002364">
    <property type="entry name" value="Quin_OxRdtase/zeta-crystal_CS"/>
</dbReference>
<dbReference type="Gene3D" id="3.90.180.10">
    <property type="entry name" value="Medium-chain alcohol dehydrogenases, catalytic domain"/>
    <property type="match status" value="1"/>
</dbReference>
<dbReference type="InterPro" id="IPR047618">
    <property type="entry name" value="QOR-like"/>
</dbReference>